<evidence type="ECO:0000313" key="2">
    <source>
        <dbReference type="EMBL" id="STV75971.1"/>
    </source>
</evidence>
<name>A0A7H4N2R3_9ENTR</name>
<organism evidence="2 3">
    <name type="scientific">Klebsiella michiganensis</name>
    <dbReference type="NCBI Taxonomy" id="1134687"/>
    <lineage>
        <taxon>Bacteria</taxon>
        <taxon>Pseudomonadati</taxon>
        <taxon>Pseudomonadota</taxon>
        <taxon>Gammaproteobacteria</taxon>
        <taxon>Enterobacterales</taxon>
        <taxon>Enterobacteriaceae</taxon>
        <taxon>Klebsiella/Raoultella group</taxon>
        <taxon>Klebsiella</taxon>
    </lineage>
</organism>
<keyword evidence="2" id="KW-0131">Cell cycle</keyword>
<keyword evidence="2" id="KW-0132">Cell division</keyword>
<dbReference type="AlphaFoldDB" id="A0A7H4N2R3"/>
<comment type="caution">
    <text evidence="2">The sequence shown here is derived from an EMBL/GenBank/DDBJ whole genome shotgun (WGS) entry which is preliminary data.</text>
</comment>
<evidence type="ECO:0000256" key="1">
    <source>
        <dbReference type="SAM" id="MobiDB-lite"/>
    </source>
</evidence>
<dbReference type="Proteomes" id="UP000254863">
    <property type="component" value="Unassembled WGS sequence"/>
</dbReference>
<dbReference type="GO" id="GO:0051301">
    <property type="term" value="P:cell division"/>
    <property type="evidence" value="ECO:0007669"/>
    <property type="project" value="UniProtKB-KW"/>
</dbReference>
<proteinExistence type="predicted"/>
<feature type="region of interest" description="Disordered" evidence="1">
    <location>
        <begin position="1"/>
        <end position="21"/>
    </location>
</feature>
<protein>
    <submittedName>
        <fullName evidence="2">Cell division protein</fullName>
    </submittedName>
</protein>
<reference evidence="2 3" key="1">
    <citation type="submission" date="2018-06" db="EMBL/GenBank/DDBJ databases">
        <authorList>
            <consortium name="Pathogen Informatics"/>
            <person name="Doyle S."/>
        </authorList>
    </citation>
    <scope>NUCLEOTIDE SEQUENCE [LARGE SCALE GENOMIC DNA]</scope>
    <source>
        <strain evidence="2 3">NCTC11685</strain>
    </source>
</reference>
<accession>A0A7H4N2R3</accession>
<evidence type="ECO:0000313" key="3">
    <source>
        <dbReference type="Proteomes" id="UP000254863"/>
    </source>
</evidence>
<gene>
    <name evidence="2" type="primary">ftsK_4</name>
    <name evidence="2" type="ORF">NCTC11685_01542</name>
</gene>
<sequence length="92" mass="10092">MKMMKKEYEDDEPAKPQGSRRARILRSALARRQRLAEKFSNPMGRKTDAALFSGINGWMTPKTRFQYSAGGAPVAADDVLFSGSSAARPANA</sequence>
<dbReference type="EMBL" id="UGMS01000001">
    <property type="protein sequence ID" value="STV75971.1"/>
    <property type="molecule type" value="Genomic_DNA"/>
</dbReference>